<evidence type="ECO:0000256" key="1">
    <source>
        <dbReference type="SAM" id="Coils"/>
    </source>
</evidence>
<name>A0AAV4RAK0_CAEEX</name>
<accession>A0AAV4RAK0</accession>
<protein>
    <submittedName>
        <fullName evidence="3">Uncharacterized protein</fullName>
    </submittedName>
</protein>
<organism evidence="3 4">
    <name type="scientific">Caerostris extrusa</name>
    <name type="common">Bark spider</name>
    <name type="synonym">Caerostris bankana</name>
    <dbReference type="NCBI Taxonomy" id="172846"/>
    <lineage>
        <taxon>Eukaryota</taxon>
        <taxon>Metazoa</taxon>
        <taxon>Ecdysozoa</taxon>
        <taxon>Arthropoda</taxon>
        <taxon>Chelicerata</taxon>
        <taxon>Arachnida</taxon>
        <taxon>Araneae</taxon>
        <taxon>Araneomorphae</taxon>
        <taxon>Entelegynae</taxon>
        <taxon>Araneoidea</taxon>
        <taxon>Araneidae</taxon>
        <taxon>Caerostris</taxon>
    </lineage>
</organism>
<dbReference type="Proteomes" id="UP001054945">
    <property type="component" value="Unassembled WGS sequence"/>
</dbReference>
<proteinExistence type="predicted"/>
<feature type="region of interest" description="Disordered" evidence="2">
    <location>
        <begin position="31"/>
        <end position="51"/>
    </location>
</feature>
<gene>
    <name evidence="3" type="primary">AVEN_46587_1</name>
    <name evidence="3" type="ORF">CEXT_427201</name>
</gene>
<feature type="region of interest" description="Disordered" evidence="2">
    <location>
        <begin position="146"/>
        <end position="166"/>
    </location>
</feature>
<sequence length="502" mass="55699">MVGQEGLVALVGHFRNWRNLINGSNLTITSDGGTGGSGEDGGDGYSGRSGSSIDVSSLKDVQCRGDYSEIMSFKCQKLFYNYRSGYCVGIGATRECFAPLELCKYKIFGKPGEKAGDGGNGGRGGKSGNPGIITIFELNNNSGMTKHASQGKIGENGRAGKGGISGSNGDDLVVSYDSRSSWWKNKWVQNERISNEKGLSGNNGISGANITGLENPKPPQDIREPASILNEYKSYLRENLIDRFKRTHLVQFLDKLDSDSNVKSLYNTLGLVKELQGLEKQFHKLNKHVDFIPFYQSLLTRISDYAQNPKDFEKSIEYKKVLSYLYTATLGRIYSIKEDTEFSLVVDISRYLEIVKGDIETLKEQKKAKKKAEIINKHQEEYRKSVQKKIEEAKSLIDSQITPEIDNISIKIDSKIDLLINETIELKEKAEEEKVALEKKRLELIKTLELRGLFSGFKIFGQILSFLGPVGTAVGTLIGTTTSITESLALDSQRKVCRYLQA</sequence>
<keyword evidence="1" id="KW-0175">Coiled coil</keyword>
<feature type="compositionally biased region" description="Gly residues" evidence="2">
    <location>
        <begin position="32"/>
        <end position="47"/>
    </location>
</feature>
<feature type="coiled-coil region" evidence="1">
    <location>
        <begin position="420"/>
        <end position="447"/>
    </location>
</feature>
<dbReference type="EMBL" id="BPLR01007573">
    <property type="protein sequence ID" value="GIY18031.1"/>
    <property type="molecule type" value="Genomic_DNA"/>
</dbReference>
<evidence type="ECO:0000313" key="4">
    <source>
        <dbReference type="Proteomes" id="UP001054945"/>
    </source>
</evidence>
<feature type="compositionally biased region" description="Gly residues" evidence="2">
    <location>
        <begin position="157"/>
        <end position="166"/>
    </location>
</feature>
<comment type="caution">
    <text evidence="3">The sequence shown here is derived from an EMBL/GenBank/DDBJ whole genome shotgun (WGS) entry which is preliminary data.</text>
</comment>
<reference evidence="3 4" key="1">
    <citation type="submission" date="2021-06" db="EMBL/GenBank/DDBJ databases">
        <title>Caerostris extrusa draft genome.</title>
        <authorList>
            <person name="Kono N."/>
            <person name="Arakawa K."/>
        </authorList>
    </citation>
    <scope>NUCLEOTIDE SEQUENCE [LARGE SCALE GENOMIC DNA]</scope>
</reference>
<keyword evidence="4" id="KW-1185">Reference proteome</keyword>
<evidence type="ECO:0000313" key="3">
    <source>
        <dbReference type="EMBL" id="GIY18031.1"/>
    </source>
</evidence>
<evidence type="ECO:0000256" key="2">
    <source>
        <dbReference type="SAM" id="MobiDB-lite"/>
    </source>
</evidence>
<dbReference type="AlphaFoldDB" id="A0AAV4RAK0"/>